<dbReference type="InterPro" id="IPR002347">
    <property type="entry name" value="SDR_fam"/>
</dbReference>
<protein>
    <submittedName>
        <fullName evidence="4">3-oxoacyl-[acyl-carrier-protein] reductase FabG</fullName>
        <ecNumber evidence="4">1.1.1.100</ecNumber>
    </submittedName>
</protein>
<dbReference type="CDD" id="cd05233">
    <property type="entry name" value="SDR_c"/>
    <property type="match status" value="1"/>
</dbReference>
<dbReference type="InterPro" id="IPR036291">
    <property type="entry name" value="NAD(P)-bd_dom_sf"/>
</dbReference>
<dbReference type="GO" id="GO:0016020">
    <property type="term" value="C:membrane"/>
    <property type="evidence" value="ECO:0007669"/>
    <property type="project" value="TreeGrafter"/>
</dbReference>
<dbReference type="PRINTS" id="PR00081">
    <property type="entry name" value="GDHRDH"/>
</dbReference>
<dbReference type="NCBIfam" id="NF006565">
    <property type="entry name" value="PRK09072.1"/>
    <property type="match status" value="1"/>
</dbReference>
<reference evidence="4" key="1">
    <citation type="submission" date="2016-10" db="EMBL/GenBank/DDBJ databases">
        <title>Sequence of Gallionella enrichment culture.</title>
        <authorList>
            <person name="Poehlein A."/>
            <person name="Muehling M."/>
            <person name="Daniel R."/>
        </authorList>
    </citation>
    <scope>NUCLEOTIDE SEQUENCE</scope>
</reference>
<evidence type="ECO:0000313" key="4">
    <source>
        <dbReference type="EMBL" id="OIQ78253.1"/>
    </source>
</evidence>
<dbReference type="SMART" id="SM00822">
    <property type="entry name" value="PKS_KR"/>
    <property type="match status" value="1"/>
</dbReference>
<feature type="domain" description="Ketoreductase" evidence="3">
    <location>
        <begin position="6"/>
        <end position="189"/>
    </location>
</feature>
<dbReference type="PRINTS" id="PR00080">
    <property type="entry name" value="SDRFAMILY"/>
</dbReference>
<comment type="caution">
    <text evidence="4">The sequence shown here is derived from an EMBL/GenBank/DDBJ whole genome shotgun (WGS) entry which is preliminary data.</text>
</comment>
<dbReference type="AlphaFoldDB" id="A0A1J5QQL6"/>
<accession>A0A1J5QQL6</accession>
<comment type="similarity">
    <text evidence="1">Belongs to the short-chain dehydrogenases/reductases (SDR) family.</text>
</comment>
<sequence length="268" mass="29135">MNISGRRILITGAAGGIGSELVMALAEKGAELVLVDIDANKLGQLKLAIRERGGRVQVFPCDLAAPESLQRLIRQVGDEAGPVDVLINCAGIASFGLFEQQPVEGMELLWRINVLVPMQLTRALLPQMKARGHGRIVNVGSVFGSIGFAYFTSYSASKFALRGFSEALRRELEGSGVGVTYVAPRYTRTPLNDGAVSRMARAVGMNSDEPAVVAWHAVRAIAQEREDCYIGWPECLFVRINALLPRLVDFALRKQNALARPFAIQEAE</sequence>
<dbReference type="GO" id="GO:0004316">
    <property type="term" value="F:3-oxoacyl-[acyl-carrier-protein] reductase (NADPH) activity"/>
    <property type="evidence" value="ECO:0007669"/>
    <property type="project" value="UniProtKB-EC"/>
</dbReference>
<evidence type="ECO:0000259" key="3">
    <source>
        <dbReference type="SMART" id="SM00822"/>
    </source>
</evidence>
<gene>
    <name evidence="4" type="primary">fabG_66</name>
    <name evidence="4" type="ORF">GALL_400450</name>
</gene>
<evidence type="ECO:0000256" key="1">
    <source>
        <dbReference type="ARBA" id="ARBA00006484"/>
    </source>
</evidence>
<name>A0A1J5QQL6_9ZZZZ</name>
<dbReference type="InterPro" id="IPR020904">
    <property type="entry name" value="Sc_DH/Rdtase_CS"/>
</dbReference>
<dbReference type="InterPro" id="IPR057326">
    <property type="entry name" value="KR_dom"/>
</dbReference>
<dbReference type="PROSITE" id="PS00061">
    <property type="entry name" value="ADH_SHORT"/>
    <property type="match status" value="1"/>
</dbReference>
<dbReference type="PANTHER" id="PTHR44196">
    <property type="entry name" value="DEHYDROGENASE/REDUCTASE SDR FAMILY MEMBER 7B"/>
    <property type="match status" value="1"/>
</dbReference>
<dbReference type="PANTHER" id="PTHR44196:SF1">
    <property type="entry name" value="DEHYDROGENASE_REDUCTASE SDR FAMILY MEMBER 7B"/>
    <property type="match status" value="1"/>
</dbReference>
<evidence type="ECO:0000256" key="2">
    <source>
        <dbReference type="ARBA" id="ARBA00023002"/>
    </source>
</evidence>
<keyword evidence="2 4" id="KW-0560">Oxidoreductase</keyword>
<proteinExistence type="inferred from homology"/>
<dbReference type="EMBL" id="MLJW01001437">
    <property type="protein sequence ID" value="OIQ78253.1"/>
    <property type="molecule type" value="Genomic_DNA"/>
</dbReference>
<dbReference type="Pfam" id="PF00106">
    <property type="entry name" value="adh_short"/>
    <property type="match status" value="1"/>
</dbReference>
<dbReference type="Gene3D" id="3.40.50.720">
    <property type="entry name" value="NAD(P)-binding Rossmann-like Domain"/>
    <property type="match status" value="1"/>
</dbReference>
<organism evidence="4">
    <name type="scientific">mine drainage metagenome</name>
    <dbReference type="NCBI Taxonomy" id="410659"/>
    <lineage>
        <taxon>unclassified sequences</taxon>
        <taxon>metagenomes</taxon>
        <taxon>ecological metagenomes</taxon>
    </lineage>
</organism>
<dbReference type="EC" id="1.1.1.100" evidence="4"/>
<dbReference type="SUPFAM" id="SSF51735">
    <property type="entry name" value="NAD(P)-binding Rossmann-fold domains"/>
    <property type="match status" value="1"/>
</dbReference>